<dbReference type="SUPFAM" id="SSF54403">
    <property type="entry name" value="Cystatin/monellin"/>
    <property type="match status" value="2"/>
</dbReference>
<dbReference type="SMART" id="SM00043">
    <property type="entry name" value="CY"/>
    <property type="match status" value="1"/>
</dbReference>
<accession>A0AAV1D944</accession>
<comment type="similarity">
    <text evidence="3">Belongs to the cystatin family. Phytocystatin subfamily.</text>
</comment>
<gene>
    <name evidence="6" type="ORF">OLC1_LOCUS12658</name>
</gene>
<evidence type="ECO:0000256" key="4">
    <source>
        <dbReference type="SAM" id="MobiDB-lite"/>
    </source>
</evidence>
<keyword evidence="2 3" id="KW-0789">Thiol protease inhibitor</keyword>
<dbReference type="InterPro" id="IPR018073">
    <property type="entry name" value="Prot_inh_cystat_CS"/>
</dbReference>
<dbReference type="InterPro" id="IPR046350">
    <property type="entry name" value="Cystatin_sf"/>
</dbReference>
<organism evidence="6 7">
    <name type="scientific">Oldenlandia corymbosa var. corymbosa</name>
    <dbReference type="NCBI Taxonomy" id="529605"/>
    <lineage>
        <taxon>Eukaryota</taxon>
        <taxon>Viridiplantae</taxon>
        <taxon>Streptophyta</taxon>
        <taxon>Embryophyta</taxon>
        <taxon>Tracheophyta</taxon>
        <taxon>Spermatophyta</taxon>
        <taxon>Magnoliopsida</taxon>
        <taxon>eudicotyledons</taxon>
        <taxon>Gunneridae</taxon>
        <taxon>Pentapetalae</taxon>
        <taxon>asterids</taxon>
        <taxon>lamiids</taxon>
        <taxon>Gentianales</taxon>
        <taxon>Rubiaceae</taxon>
        <taxon>Rubioideae</taxon>
        <taxon>Spermacoceae</taxon>
        <taxon>Hedyotis-Oldenlandia complex</taxon>
        <taxon>Oldenlandia</taxon>
    </lineage>
</organism>
<dbReference type="PANTHER" id="PTHR11413:SF103">
    <property type="entry name" value="CYSTEINE PROTEINASE INHIBITOR 12"/>
    <property type="match status" value="1"/>
</dbReference>
<evidence type="ECO:0000313" key="6">
    <source>
        <dbReference type="EMBL" id="CAI9103509.1"/>
    </source>
</evidence>
<dbReference type="PROSITE" id="PS00287">
    <property type="entry name" value="CYSTATIN"/>
    <property type="match status" value="1"/>
</dbReference>
<keyword evidence="7" id="KW-1185">Reference proteome</keyword>
<sequence length="262" mass="29818">MKTRFCDSATRFFFFSFFFILASSLAFAFNLHPHQNFGFCGENHKEDAVTSEQSQSSIQMAAVGAPHDSSPNSSNSAEIEEIARFAVEQHNHKENAVVELGRVVKAEEQVVSGKLHHLTLEIIEAGKKKLYEAKVWVKPWLNFKELQEFKYIKDVIPSFTSSDLGVKKPDRAGWRSVPVHDPNVKDAAEHALKTIQQRSNSLIPYELHEIVHAQAELTEESAKFDMLLKLKRGEKEEKLKVEVHKNNNDGAFRLNKMEPDRS</sequence>
<dbReference type="EMBL" id="OX459121">
    <property type="protein sequence ID" value="CAI9103509.1"/>
    <property type="molecule type" value="Genomic_DNA"/>
</dbReference>
<feature type="chain" id="PRO_5043101690" description="Cysteine proteinase inhibitor" evidence="3">
    <location>
        <begin position="29"/>
        <end position="262"/>
    </location>
</feature>
<dbReference type="PANTHER" id="PTHR11413">
    <property type="entry name" value="CYSTATIN FAMILY MEMBER"/>
    <property type="match status" value="1"/>
</dbReference>
<feature type="region of interest" description="Disordered" evidence="4">
    <location>
        <begin position="243"/>
        <end position="262"/>
    </location>
</feature>
<dbReference type="Gene3D" id="3.10.450.10">
    <property type="match status" value="2"/>
</dbReference>
<dbReference type="FunFam" id="3.10.450.10:FF:000013">
    <property type="entry name" value="Cysteine proteinase inhibitor"/>
    <property type="match status" value="1"/>
</dbReference>
<keyword evidence="3" id="KW-0732">Signal</keyword>
<feature type="domain" description="Cystatin" evidence="5">
    <location>
        <begin position="61"/>
        <end position="152"/>
    </location>
</feature>
<name>A0AAV1D944_OLDCO</name>
<dbReference type="InterPro" id="IPR000010">
    <property type="entry name" value="Cystatin_dom"/>
</dbReference>
<evidence type="ECO:0000256" key="3">
    <source>
        <dbReference type="RuleBase" id="RU362130"/>
    </source>
</evidence>
<dbReference type="GO" id="GO:0004869">
    <property type="term" value="F:cysteine-type endopeptidase inhibitor activity"/>
    <property type="evidence" value="ECO:0007669"/>
    <property type="project" value="UniProtKB-KW"/>
</dbReference>
<keyword evidence="1 3" id="KW-0646">Protease inhibitor</keyword>
<dbReference type="InterPro" id="IPR027214">
    <property type="entry name" value="Cystatin"/>
</dbReference>
<dbReference type="AlphaFoldDB" id="A0AAV1D944"/>
<evidence type="ECO:0000256" key="2">
    <source>
        <dbReference type="ARBA" id="ARBA00022704"/>
    </source>
</evidence>
<feature type="signal peptide" evidence="3">
    <location>
        <begin position="1"/>
        <end position="28"/>
    </location>
</feature>
<dbReference type="Proteomes" id="UP001161247">
    <property type="component" value="Chromosome 4"/>
</dbReference>
<evidence type="ECO:0000256" key="1">
    <source>
        <dbReference type="ARBA" id="ARBA00022690"/>
    </source>
</evidence>
<evidence type="ECO:0000259" key="5">
    <source>
        <dbReference type="SMART" id="SM00043"/>
    </source>
</evidence>
<dbReference type="Pfam" id="PF16845">
    <property type="entry name" value="SQAPI"/>
    <property type="match status" value="1"/>
</dbReference>
<reference evidence="6" key="1">
    <citation type="submission" date="2023-03" db="EMBL/GenBank/DDBJ databases">
        <authorList>
            <person name="Julca I."/>
        </authorList>
    </citation>
    <scope>NUCLEOTIDE SEQUENCE</scope>
</reference>
<protein>
    <recommendedName>
        <fullName evidence="3">Cysteine proteinase inhibitor</fullName>
    </recommendedName>
</protein>
<evidence type="ECO:0000313" key="7">
    <source>
        <dbReference type="Proteomes" id="UP001161247"/>
    </source>
</evidence>
<dbReference type="CDD" id="cd00042">
    <property type="entry name" value="CY"/>
    <property type="match status" value="1"/>
</dbReference>
<proteinExistence type="inferred from homology"/>